<sequence length="125" mass="13921">MALARATRITTVGAFPCGPTDSKTSSCREKLGVAALIYQAIGLERWRLDKLEHRPLRFANGHCATHPKFLQPEEAELASPLVELSNTNLQTTSLNLILYYLTYPGRKCLVNVEKGCRQSNHQPGR</sequence>
<proteinExistence type="predicted"/>
<dbReference type="RefSeq" id="XP_009656879.1">
    <property type="nucleotide sequence ID" value="XM_009658584.1"/>
</dbReference>
<protein>
    <submittedName>
        <fullName evidence="1">Uncharacterized protein</fullName>
    </submittedName>
</protein>
<evidence type="ECO:0000313" key="1">
    <source>
        <dbReference type="EMBL" id="EGY19421.1"/>
    </source>
</evidence>
<dbReference type="HOGENOM" id="CLU_1994358_0_0_1"/>
<gene>
    <name evidence="1" type="ORF">VDAG_09623</name>
</gene>
<dbReference type="EMBL" id="DS572722">
    <property type="protein sequence ID" value="EGY19421.1"/>
    <property type="molecule type" value="Genomic_DNA"/>
</dbReference>
<dbReference type="Proteomes" id="UP000001611">
    <property type="component" value="Chromosome 7"/>
</dbReference>
<dbReference type="InParanoid" id="G2XHX3"/>
<organism evidence="1 2">
    <name type="scientific">Verticillium dahliae (strain VdLs.17 / ATCC MYA-4575 / FGSC 10137)</name>
    <name type="common">Verticillium wilt</name>
    <dbReference type="NCBI Taxonomy" id="498257"/>
    <lineage>
        <taxon>Eukaryota</taxon>
        <taxon>Fungi</taxon>
        <taxon>Dikarya</taxon>
        <taxon>Ascomycota</taxon>
        <taxon>Pezizomycotina</taxon>
        <taxon>Sordariomycetes</taxon>
        <taxon>Hypocreomycetidae</taxon>
        <taxon>Glomerellales</taxon>
        <taxon>Plectosphaerellaceae</taxon>
        <taxon>Verticillium</taxon>
    </lineage>
</organism>
<name>G2XHX3_VERDV</name>
<reference evidence="1 2" key="1">
    <citation type="submission" date="2008-03" db="EMBL/GenBank/DDBJ databases">
        <title>The Genome Sequence of Verticillium dahliae VdLs.17.</title>
        <authorList>
            <consortium name="The Broad Institute Genome Sequencing Platform"/>
            <person name="Ma L.-J.J."/>
            <person name="Klosterman S.J."/>
            <person name="Subbarao K."/>
            <person name="Dobinson K."/>
            <person name="Veronese P."/>
            <person name="Kang S."/>
            <person name="Gold S.E."/>
            <person name="Young S."/>
            <person name="Jaffe D."/>
            <person name="Gnerre S."/>
            <person name="Berlin A."/>
            <person name="Heiman D."/>
            <person name="Hepburn T."/>
            <person name="Sykes S."/>
            <person name="Alvarado L."/>
            <person name="Kodira C.D."/>
            <person name="Lander E."/>
            <person name="Galagan J."/>
            <person name="Nusbaum C."/>
            <person name="Birren B."/>
        </authorList>
    </citation>
    <scope>NUCLEOTIDE SEQUENCE [LARGE SCALE GENOMIC DNA]</scope>
    <source>
        <strain evidence="2">VdLs.17 / ATCC MYA-4575 / FGSC 10137</strain>
    </source>
</reference>
<evidence type="ECO:0000313" key="2">
    <source>
        <dbReference type="Proteomes" id="UP000001611"/>
    </source>
</evidence>
<accession>G2XHX3</accession>
<dbReference type="AlphaFoldDB" id="G2XHX3"/>
<keyword evidence="2" id="KW-1185">Reference proteome</keyword>
<dbReference type="GeneID" id="20711086"/>
<dbReference type="KEGG" id="vda:VDAG_09623"/>